<reference evidence="1" key="1">
    <citation type="submission" date="2019-12" db="EMBL/GenBank/DDBJ databases">
        <title>Identification of a novel metallo-beta-lactamase in a foodborne Vibrio alginolyticus isolate from China.</title>
        <authorList>
            <person name="Zheng Z."/>
            <person name="Ye L."/>
            <person name="Chen S."/>
        </authorList>
    </citation>
    <scope>NUCLEOTIDE SEQUENCE</scope>
    <source>
        <strain evidence="1">C1579</strain>
        <plasmid evidence="1">pC1579</plasmid>
    </source>
</reference>
<name>A0A6M4NMX9_VIBAL</name>
<organism evidence="1">
    <name type="scientific">Vibrio alginolyticus</name>
    <dbReference type="NCBI Taxonomy" id="663"/>
    <lineage>
        <taxon>Bacteria</taxon>
        <taxon>Pseudomonadati</taxon>
        <taxon>Pseudomonadota</taxon>
        <taxon>Gammaproteobacteria</taxon>
        <taxon>Vibrionales</taxon>
        <taxon>Vibrionaceae</taxon>
        <taxon>Vibrio</taxon>
    </lineage>
</organism>
<sequence length="431" mass="49613">MIYEQYKESVKADIEACMENLQVQPILFVGSGMSQRYFDAPCWDTLMLDLAERCPLITKRFAYYQQQYAKDNTKIASVFADTYSEWAWEDGQDKFPNEMFEPEVTKDSYIKYEVASYINGLADKFDVKANAYRDEIESLRKVKPHSIITTNYDDALEKIFPDYHKVVGQEIVRANYTSYGEILKMHGCSSQYETIVLTAEDYTDFNKRKKYLSAKLLTYFAEHPLFFFGYSATDTNIKGILSDIDEILAPNGELIPNIYMVCFEPDSENKRDLPTEQLVTIDATRSVRLKVIYASGFKWIFDALSSCTPEITVNPRLIRSLLARTYQLANSDLPKQELPFNFKMLQDIEENSEKLPTLFGITHLTDVQALNANFDYTLTDVAKALGGSYWNHAEQLLNKIWEDKGVNIKNSDNNYHLSIKTGAKSMTHKYS</sequence>
<geneLocation type="plasmid" evidence="1">
    <name>pC1579</name>
</geneLocation>
<dbReference type="EMBL" id="MN865127">
    <property type="protein sequence ID" value="QJR97713.1"/>
    <property type="molecule type" value="Genomic_DNA"/>
</dbReference>
<dbReference type="AlphaFoldDB" id="A0A6M4NMX9"/>
<protein>
    <submittedName>
        <fullName evidence="1">SIR2 family protein</fullName>
    </submittedName>
</protein>
<dbReference type="RefSeq" id="WP_181726411.1">
    <property type="nucleotide sequence ID" value="NZ_MN865127.1"/>
</dbReference>
<keyword evidence="1" id="KW-0614">Plasmid</keyword>
<proteinExistence type="predicted"/>
<accession>A0A6M4NMX9</accession>
<evidence type="ECO:0000313" key="1">
    <source>
        <dbReference type="EMBL" id="QJR97713.1"/>
    </source>
</evidence>
<dbReference type="Pfam" id="PF13289">
    <property type="entry name" value="SIR2_2"/>
    <property type="match status" value="1"/>
</dbReference>